<evidence type="ECO:0000313" key="1">
    <source>
        <dbReference type="EMBL" id="KAG9991806.1"/>
    </source>
</evidence>
<evidence type="ECO:0000313" key="2">
    <source>
        <dbReference type="Proteomes" id="UP000729357"/>
    </source>
</evidence>
<dbReference type="EMBL" id="JAHFXS010000001">
    <property type="protein sequence ID" value="KAG9991806.1"/>
    <property type="molecule type" value="Genomic_DNA"/>
</dbReference>
<organism evidence="1 2">
    <name type="scientific">Aureobasidium melanogenum</name>
    <name type="common">Aureobasidium pullulans var. melanogenum</name>
    <dbReference type="NCBI Taxonomy" id="46634"/>
    <lineage>
        <taxon>Eukaryota</taxon>
        <taxon>Fungi</taxon>
        <taxon>Dikarya</taxon>
        <taxon>Ascomycota</taxon>
        <taxon>Pezizomycotina</taxon>
        <taxon>Dothideomycetes</taxon>
        <taxon>Dothideomycetidae</taxon>
        <taxon>Dothideales</taxon>
        <taxon>Saccotheciaceae</taxon>
        <taxon>Aureobasidium</taxon>
    </lineage>
</organism>
<feature type="non-terminal residue" evidence="1">
    <location>
        <position position="239"/>
    </location>
</feature>
<sequence>MDEAKLTTAYVVARSTLSAFISSQLLETEKLFFKPGHAVNDVVAPVANLSRDTTDSRSEALVCVPTFSDAGIKFISTLIRDTRLPESVDEHLLHHHLQLGREEVLSGVERQTHDLHLHVCLTRLALLVQRLTRPILDGSISLGCEILWQAFKTDNAAETRESRQSFRQLRILPSLYHRLDDLLKTSKPRLRIDSGRSMYNDKQERLETPSGALISALSRHQSIDPGFQVRVDVKKIVRE</sequence>
<reference evidence="1" key="2">
    <citation type="submission" date="2021-08" db="EMBL/GenBank/DDBJ databases">
        <authorList>
            <person name="Gostincar C."/>
            <person name="Sun X."/>
            <person name="Song Z."/>
            <person name="Gunde-Cimerman N."/>
        </authorList>
    </citation>
    <scope>NUCLEOTIDE SEQUENCE</scope>
    <source>
        <strain evidence="1">EXF-9298</strain>
    </source>
</reference>
<proteinExistence type="predicted"/>
<comment type="caution">
    <text evidence="1">The sequence shown here is derived from an EMBL/GenBank/DDBJ whole genome shotgun (WGS) entry which is preliminary data.</text>
</comment>
<dbReference type="Proteomes" id="UP000729357">
    <property type="component" value="Unassembled WGS sequence"/>
</dbReference>
<dbReference type="AlphaFoldDB" id="A0A9P8G6V2"/>
<reference evidence="1" key="1">
    <citation type="journal article" date="2021" name="J Fungi (Basel)">
        <title>Virulence traits and population genomics of the black yeast Aureobasidium melanogenum.</title>
        <authorList>
            <person name="Cernosa A."/>
            <person name="Sun X."/>
            <person name="Gostincar C."/>
            <person name="Fang C."/>
            <person name="Gunde-Cimerman N."/>
            <person name="Song Z."/>
        </authorList>
    </citation>
    <scope>NUCLEOTIDE SEQUENCE</scope>
    <source>
        <strain evidence="1">EXF-9298</strain>
    </source>
</reference>
<keyword evidence="2" id="KW-1185">Reference proteome</keyword>
<accession>A0A9P8G6V2</accession>
<name>A0A9P8G6V2_AURME</name>
<protein>
    <submittedName>
        <fullName evidence="1">Nuclear import and export protein Msn5</fullName>
    </submittedName>
</protein>
<gene>
    <name evidence="1" type="ORF">KCU98_g159</name>
</gene>